<gene>
    <name evidence="1" type="ORF">GLYMA_02G054100</name>
</gene>
<dbReference type="Gramene" id="KRH69874">
    <property type="protein sequence ID" value="KRH69874"/>
    <property type="gene ID" value="GLYMA_02G054100"/>
</dbReference>
<keyword evidence="3" id="KW-1185">Reference proteome</keyword>
<organism evidence="1">
    <name type="scientific">Glycine max</name>
    <name type="common">Soybean</name>
    <name type="synonym">Glycine hispida</name>
    <dbReference type="NCBI Taxonomy" id="3847"/>
    <lineage>
        <taxon>Eukaryota</taxon>
        <taxon>Viridiplantae</taxon>
        <taxon>Streptophyta</taxon>
        <taxon>Embryophyta</taxon>
        <taxon>Tracheophyta</taxon>
        <taxon>Spermatophyta</taxon>
        <taxon>Magnoliopsida</taxon>
        <taxon>eudicotyledons</taxon>
        <taxon>Gunneridae</taxon>
        <taxon>Pentapetalae</taxon>
        <taxon>rosids</taxon>
        <taxon>fabids</taxon>
        <taxon>Fabales</taxon>
        <taxon>Fabaceae</taxon>
        <taxon>Papilionoideae</taxon>
        <taxon>50 kb inversion clade</taxon>
        <taxon>NPAAA clade</taxon>
        <taxon>indigoferoid/millettioid clade</taxon>
        <taxon>Phaseoleae</taxon>
        <taxon>Glycine</taxon>
        <taxon>Glycine subgen. Soja</taxon>
    </lineage>
</organism>
<evidence type="ECO:0000313" key="3">
    <source>
        <dbReference type="Proteomes" id="UP000008827"/>
    </source>
</evidence>
<accession>A0A0R0KXQ6</accession>
<dbReference type="InParanoid" id="A0A0R0KXQ6"/>
<protein>
    <submittedName>
        <fullName evidence="1 2">Uncharacterized protein</fullName>
    </submittedName>
</protein>
<reference evidence="1 2" key="1">
    <citation type="journal article" date="2010" name="Nature">
        <title>Genome sequence of the palaeopolyploid soybean.</title>
        <authorList>
            <person name="Schmutz J."/>
            <person name="Cannon S.B."/>
            <person name="Schlueter J."/>
            <person name="Ma J."/>
            <person name="Mitros T."/>
            <person name="Nelson W."/>
            <person name="Hyten D.L."/>
            <person name="Song Q."/>
            <person name="Thelen J.J."/>
            <person name="Cheng J."/>
            <person name="Xu D."/>
            <person name="Hellsten U."/>
            <person name="May G.D."/>
            <person name="Yu Y."/>
            <person name="Sakurai T."/>
            <person name="Umezawa T."/>
            <person name="Bhattacharyya M.K."/>
            <person name="Sandhu D."/>
            <person name="Valliyodan B."/>
            <person name="Lindquist E."/>
            <person name="Peto M."/>
            <person name="Grant D."/>
            <person name="Shu S."/>
            <person name="Goodstein D."/>
            <person name="Barry K."/>
            <person name="Futrell-Griggs M."/>
            <person name="Abernathy B."/>
            <person name="Du J."/>
            <person name="Tian Z."/>
            <person name="Zhu L."/>
            <person name="Gill N."/>
            <person name="Joshi T."/>
            <person name="Libault M."/>
            <person name="Sethuraman A."/>
            <person name="Zhang X.-C."/>
            <person name="Shinozaki K."/>
            <person name="Nguyen H.T."/>
            <person name="Wing R.A."/>
            <person name="Cregan P."/>
            <person name="Specht J."/>
            <person name="Grimwood J."/>
            <person name="Rokhsar D."/>
            <person name="Stacey G."/>
            <person name="Shoemaker R.C."/>
            <person name="Jackson S.A."/>
        </authorList>
    </citation>
    <scope>NUCLEOTIDE SEQUENCE [LARGE SCALE GENOMIC DNA]</scope>
    <source>
        <strain evidence="2">cv. Williams 82</strain>
        <tissue evidence="1">Callus</tissue>
    </source>
</reference>
<dbReference type="AlphaFoldDB" id="A0A0R0KXQ6"/>
<evidence type="ECO:0000313" key="1">
    <source>
        <dbReference type="EMBL" id="KRH69874.1"/>
    </source>
</evidence>
<evidence type="ECO:0000313" key="2">
    <source>
        <dbReference type="EnsemblPlants" id="KRH69874"/>
    </source>
</evidence>
<proteinExistence type="predicted"/>
<reference evidence="2" key="2">
    <citation type="submission" date="2018-02" db="UniProtKB">
        <authorList>
            <consortium name="EnsemblPlants"/>
        </authorList>
    </citation>
    <scope>IDENTIFICATION</scope>
    <source>
        <strain evidence="2">Williams 82</strain>
    </source>
</reference>
<reference evidence="1" key="3">
    <citation type="submission" date="2018-07" db="EMBL/GenBank/DDBJ databases">
        <title>WGS assembly of Glycine max.</title>
        <authorList>
            <person name="Schmutz J."/>
            <person name="Cannon S."/>
            <person name="Schlueter J."/>
            <person name="Ma J."/>
            <person name="Mitros T."/>
            <person name="Nelson W."/>
            <person name="Hyten D."/>
            <person name="Song Q."/>
            <person name="Thelen J."/>
            <person name="Cheng J."/>
            <person name="Xu D."/>
            <person name="Hellsten U."/>
            <person name="May G."/>
            <person name="Yu Y."/>
            <person name="Sakurai T."/>
            <person name="Umezawa T."/>
            <person name="Bhattacharyya M."/>
            <person name="Sandhu D."/>
            <person name="Valliyodan B."/>
            <person name="Lindquist E."/>
            <person name="Peto M."/>
            <person name="Grant D."/>
            <person name="Shu S."/>
            <person name="Goodstein D."/>
            <person name="Barry K."/>
            <person name="Futrell-Griggs M."/>
            <person name="Abernathy B."/>
            <person name="Du J."/>
            <person name="Tian Z."/>
            <person name="Zhu L."/>
            <person name="Gill N."/>
            <person name="Joshi T."/>
            <person name="Libault M."/>
            <person name="Sethuraman A."/>
            <person name="Zhang X."/>
            <person name="Shinozaki K."/>
            <person name="Nguyen H."/>
            <person name="Wing R."/>
            <person name="Cregan P."/>
            <person name="Specht J."/>
            <person name="Grimwood J."/>
            <person name="Rokhsar D."/>
            <person name="Stacey G."/>
            <person name="Shoemaker R."/>
            <person name="Jackson S."/>
        </authorList>
    </citation>
    <scope>NUCLEOTIDE SEQUENCE</scope>
    <source>
        <tissue evidence="1">Callus</tissue>
    </source>
</reference>
<name>A0A0R0KXQ6_SOYBN</name>
<dbReference type="EMBL" id="CM000835">
    <property type="protein sequence ID" value="KRH69874.1"/>
    <property type="molecule type" value="Genomic_DNA"/>
</dbReference>
<dbReference type="Proteomes" id="UP000008827">
    <property type="component" value="Chromosome 2"/>
</dbReference>
<dbReference type="EnsemblPlants" id="KRH69874">
    <property type="protein sequence ID" value="KRH69874"/>
    <property type="gene ID" value="GLYMA_02G054100"/>
</dbReference>
<sequence>MNPIVRLGDRLVGCLCQYVFVPEFMLIRKYHGVFSFQECILDDYLMKFILIYMSDQIRISVLKL</sequence>